<protein>
    <submittedName>
        <fullName evidence="3">Uncharacterized protein</fullName>
    </submittedName>
</protein>
<feature type="transmembrane region" description="Helical" evidence="2">
    <location>
        <begin position="56"/>
        <end position="73"/>
    </location>
</feature>
<dbReference type="EMBL" id="LAZR01005095">
    <property type="protein sequence ID" value="KKN02894.1"/>
    <property type="molecule type" value="Genomic_DNA"/>
</dbReference>
<keyword evidence="2" id="KW-0472">Membrane</keyword>
<keyword evidence="2" id="KW-0812">Transmembrane</keyword>
<gene>
    <name evidence="3" type="ORF">LCGC14_1113100</name>
</gene>
<accession>A0A0F9MAX3</accession>
<name>A0A0F9MAX3_9ZZZZ</name>
<organism evidence="3">
    <name type="scientific">marine sediment metagenome</name>
    <dbReference type="NCBI Taxonomy" id="412755"/>
    <lineage>
        <taxon>unclassified sequences</taxon>
        <taxon>metagenomes</taxon>
        <taxon>ecological metagenomes</taxon>
    </lineage>
</organism>
<sequence length="116" mass="12867">MTPGDREGGKTASGGYRYTNDTERESSKVVNIVNKGVRGGECEDSVKIFTNYRTNSILLTLLLTLVSTLYLHIPTTYTNLTLLTLTLITTLTTLTYSIYLCLLSMLSSLITYIERG</sequence>
<dbReference type="AlphaFoldDB" id="A0A0F9MAX3"/>
<evidence type="ECO:0000256" key="2">
    <source>
        <dbReference type="SAM" id="Phobius"/>
    </source>
</evidence>
<keyword evidence="2" id="KW-1133">Transmembrane helix</keyword>
<comment type="caution">
    <text evidence="3">The sequence shown here is derived from an EMBL/GenBank/DDBJ whole genome shotgun (WGS) entry which is preliminary data.</text>
</comment>
<evidence type="ECO:0000256" key="1">
    <source>
        <dbReference type="SAM" id="MobiDB-lite"/>
    </source>
</evidence>
<proteinExistence type="predicted"/>
<reference evidence="3" key="1">
    <citation type="journal article" date="2015" name="Nature">
        <title>Complex archaea that bridge the gap between prokaryotes and eukaryotes.</title>
        <authorList>
            <person name="Spang A."/>
            <person name="Saw J.H."/>
            <person name="Jorgensen S.L."/>
            <person name="Zaremba-Niedzwiedzka K."/>
            <person name="Martijn J."/>
            <person name="Lind A.E."/>
            <person name="van Eijk R."/>
            <person name="Schleper C."/>
            <person name="Guy L."/>
            <person name="Ettema T.J."/>
        </authorList>
    </citation>
    <scope>NUCLEOTIDE SEQUENCE</scope>
</reference>
<evidence type="ECO:0000313" key="3">
    <source>
        <dbReference type="EMBL" id="KKN02894.1"/>
    </source>
</evidence>
<feature type="region of interest" description="Disordered" evidence="1">
    <location>
        <begin position="1"/>
        <end position="24"/>
    </location>
</feature>
<feature type="transmembrane region" description="Helical" evidence="2">
    <location>
        <begin position="93"/>
        <end position="113"/>
    </location>
</feature>